<dbReference type="Proteomes" id="UP001432251">
    <property type="component" value="Chromosome"/>
</dbReference>
<reference evidence="1" key="1">
    <citation type="journal article" date="2025" name="Int. J. Syst. Evol. Microbiol.">
        <title>Streptomyces citrinus sp. nov., with yellow diffusible pigment.</title>
        <authorList>
            <person name="He Y."/>
            <person name="Yang E."/>
            <person name="Xu J."/>
            <person name="Sun Y."/>
            <person name="Sun L."/>
        </authorList>
    </citation>
    <scope>NUCLEOTIDE SEQUENCE</scope>
    <source>
        <strain evidence="1">Q6</strain>
    </source>
</reference>
<keyword evidence="2" id="KW-1185">Reference proteome</keyword>
<dbReference type="EMBL" id="CP146022">
    <property type="protein sequence ID" value="WWQ65480.1"/>
    <property type="molecule type" value="Genomic_DNA"/>
</dbReference>
<evidence type="ECO:0000313" key="1">
    <source>
        <dbReference type="EMBL" id="WWQ65480.1"/>
    </source>
</evidence>
<accession>A0ACD5AE18</accession>
<protein>
    <submittedName>
        <fullName evidence="1">Uncharacterized protein</fullName>
    </submittedName>
</protein>
<sequence>MIRRTASAVLLVLACLLVPLGTLSTWAKYEIGDSDRYVATMAPLATDPDVQSAVADAVTTGIMEQIQVGPLQSTLEQYLHDAVVSFTDTAAYRKAWDTANRAAHDAVQQALDDGSTGDVTLDLAPVTEQVKRQLESDHVPFAGQIPVTHTEITILSAGDLDQLRKGLHMLQVAGLWLPLAALVFTVAGLLLAVRRGRALAATGIGMALGAAALLIALTVARSLTLGDLANDADRAAAGAVYDALTSSMRTVSWVIVGLGLVVAAGAWLGGRTGLGGRFAGRRRSASRAGQPPVQPRTECRAATPGRAFP</sequence>
<name>A0ACD5AE18_9ACTN</name>
<proteinExistence type="predicted"/>
<gene>
    <name evidence="1" type="ORF">V2W30_20595</name>
</gene>
<evidence type="ECO:0000313" key="2">
    <source>
        <dbReference type="Proteomes" id="UP001432251"/>
    </source>
</evidence>
<organism evidence="1 2">
    <name type="scientific">Streptomyces citrinus</name>
    <dbReference type="NCBI Taxonomy" id="3118173"/>
    <lineage>
        <taxon>Bacteria</taxon>
        <taxon>Bacillati</taxon>
        <taxon>Actinomycetota</taxon>
        <taxon>Actinomycetes</taxon>
        <taxon>Kitasatosporales</taxon>
        <taxon>Streptomycetaceae</taxon>
        <taxon>Streptomyces</taxon>
    </lineage>
</organism>